<protein>
    <recommendedName>
        <fullName evidence="10">Biotin carboxylase</fullName>
        <ecNumber evidence="10">6.3.4.14</ecNumber>
    </recommendedName>
    <alternativeName>
        <fullName evidence="10">Acetyl-coenzyme A carboxylase biotin carboxylase subunit A</fullName>
    </alternativeName>
</protein>
<dbReference type="PROSITE" id="PS00866">
    <property type="entry name" value="CPSASE_1"/>
    <property type="match status" value="1"/>
</dbReference>
<evidence type="ECO:0000256" key="4">
    <source>
        <dbReference type="ARBA" id="ARBA00022598"/>
    </source>
</evidence>
<proteinExistence type="predicted"/>
<keyword evidence="5" id="KW-0479">Metal-binding</keyword>
<dbReference type="PANTHER" id="PTHR48095">
    <property type="entry name" value="PYRUVATE CARBOXYLASE SUBUNIT A"/>
    <property type="match status" value="1"/>
</dbReference>
<dbReference type="PROSITE" id="PS00867">
    <property type="entry name" value="CPSASE_2"/>
    <property type="match status" value="1"/>
</dbReference>
<dbReference type="InterPro" id="IPR011761">
    <property type="entry name" value="ATP-grasp"/>
</dbReference>
<evidence type="ECO:0000313" key="13">
    <source>
        <dbReference type="EMBL" id="MBU3219476.1"/>
    </source>
</evidence>
<evidence type="ECO:0000256" key="9">
    <source>
        <dbReference type="PROSITE-ProRule" id="PRU00409"/>
    </source>
</evidence>
<keyword evidence="14" id="KW-1185">Reference proteome</keyword>
<dbReference type="PROSITE" id="PS50979">
    <property type="entry name" value="BC"/>
    <property type="match status" value="1"/>
</dbReference>
<dbReference type="InterPro" id="IPR051602">
    <property type="entry name" value="ACC_Biotin_Carboxylase"/>
</dbReference>
<comment type="function">
    <text evidence="1 10">This protein is a component of the acetyl coenzyme A carboxylase complex; first, biotin carboxylase catalyzes the carboxylation of the carrier protein and then the transcarboxylase transfers the carboxyl group to form malonyl-CoA.</text>
</comment>
<reference evidence="13 14" key="1">
    <citation type="submission" date="2021-06" db="EMBL/GenBank/DDBJ databases">
        <title>Clostridia strains as spoilage organisms.</title>
        <authorList>
            <person name="Wambui J."/>
            <person name="Stephan R."/>
            <person name="Stevens M.J.A."/>
        </authorList>
    </citation>
    <scope>NUCLEOTIDE SEQUENCE [LARGE SCALE GENOMIC DNA]</scope>
    <source>
        <strain evidence="13 14">CM013</strain>
    </source>
</reference>
<dbReference type="InterPro" id="IPR005479">
    <property type="entry name" value="CPAse_ATP-bd"/>
</dbReference>
<evidence type="ECO:0000256" key="6">
    <source>
        <dbReference type="ARBA" id="ARBA00022741"/>
    </source>
</evidence>
<comment type="subunit">
    <text evidence="3 10">Acetyl-CoA carboxylase is a heterohexamer of biotin carboxyl carrier protein, biotin carboxylase and the two subunits of carboxyl transferase in a 2:2 complex.</text>
</comment>
<dbReference type="PROSITE" id="PS50975">
    <property type="entry name" value="ATP_GRASP"/>
    <property type="match status" value="1"/>
</dbReference>
<dbReference type="InterPro" id="IPR005482">
    <property type="entry name" value="Biotin_COase_C"/>
</dbReference>
<dbReference type="EMBL" id="JAHLDG010000006">
    <property type="protein sequence ID" value="MBU3219476.1"/>
    <property type="molecule type" value="Genomic_DNA"/>
</dbReference>
<dbReference type="Pfam" id="PF00289">
    <property type="entry name" value="Biotin_carb_N"/>
    <property type="match status" value="1"/>
</dbReference>
<keyword evidence="10" id="KW-0092">Biotin</keyword>
<keyword evidence="4 10" id="KW-0436">Ligase</keyword>
<evidence type="ECO:0000259" key="12">
    <source>
        <dbReference type="PROSITE" id="PS50979"/>
    </source>
</evidence>
<evidence type="ECO:0000256" key="5">
    <source>
        <dbReference type="ARBA" id="ARBA00022723"/>
    </source>
</evidence>
<dbReference type="EC" id="6.3.4.14" evidence="10"/>
<evidence type="ECO:0000256" key="8">
    <source>
        <dbReference type="ARBA" id="ARBA00022842"/>
    </source>
</evidence>
<accession>A0ABS6C1V9</accession>
<comment type="caution">
    <text evidence="13">The sequence shown here is derived from an EMBL/GenBank/DDBJ whole genome shotgun (WGS) entry which is preliminary data.</text>
</comment>
<dbReference type="InterPro" id="IPR004549">
    <property type="entry name" value="Acetyl_CoA_COase_biotin_COase"/>
</dbReference>
<evidence type="ECO:0000256" key="1">
    <source>
        <dbReference type="ARBA" id="ARBA00003761"/>
    </source>
</evidence>
<keyword evidence="10" id="KW-0444">Lipid biosynthesis</keyword>
<dbReference type="Proteomes" id="UP000740830">
    <property type="component" value="Unassembled WGS sequence"/>
</dbReference>
<dbReference type="InterPro" id="IPR005481">
    <property type="entry name" value="BC-like_N"/>
</dbReference>
<dbReference type="Pfam" id="PF02785">
    <property type="entry name" value="Biotin_carb_C"/>
    <property type="match status" value="1"/>
</dbReference>
<dbReference type="SMART" id="SM00878">
    <property type="entry name" value="Biotin_carb_C"/>
    <property type="match status" value="1"/>
</dbReference>
<dbReference type="NCBIfam" id="TIGR00514">
    <property type="entry name" value="accC"/>
    <property type="match status" value="1"/>
</dbReference>
<dbReference type="GO" id="GO:0004075">
    <property type="term" value="F:biotin carboxylase activity"/>
    <property type="evidence" value="ECO:0007669"/>
    <property type="project" value="UniProtKB-EC"/>
</dbReference>
<keyword evidence="7 9" id="KW-0067">ATP-binding</keyword>
<keyword evidence="10" id="KW-0276">Fatty acid metabolism</keyword>
<gene>
    <name evidence="13" type="primary">accC</name>
    <name evidence="13" type="ORF">KPL27_05070</name>
</gene>
<keyword evidence="10" id="KW-0275">Fatty acid biosynthesis</keyword>
<comment type="pathway">
    <text evidence="2 10">Lipid metabolism; malonyl-CoA biosynthesis; malonyl-CoA from acetyl-CoA: step 1/1.</text>
</comment>
<dbReference type="Pfam" id="PF02786">
    <property type="entry name" value="CPSase_L_D2"/>
    <property type="match status" value="1"/>
</dbReference>
<name>A0ABS6C1V9_9CLOT</name>
<dbReference type="InterPro" id="IPR011764">
    <property type="entry name" value="Biotin_carboxylation_dom"/>
</dbReference>
<keyword evidence="6 9" id="KW-0547">Nucleotide-binding</keyword>
<keyword evidence="10" id="KW-0443">Lipid metabolism</keyword>
<keyword evidence="8" id="KW-0460">Magnesium</keyword>
<sequence length="448" mass="50670">MFKKILVANRGEIALRIIRTCKEMRIKTVAIFSEVDRNELYVKLADEAVCIGPGESQKSHLNYFSIISVAIYCEVDAIHPGYGFLSENYYFARTCEKVGITFIGPLSETIKLMGNKINSRNIVKKYDVRVLDAIENVEYIDSEISKYIKESLGFPVIIKAANGAGGKGIRIVKEQNNLSSSFNNVKDEAGKYFNNSEVYIEKYLDNVRHIEIQIIGDKFGNVIHLGERNCSVQRRNQKIIEEAPSIFLDDDLREKMSSYAVLIAKSINYIGVGTIEFLLDDNNDFYFLEMNTRIQVEHPITEMITGIDLVKEQIKIAYGFELGHKQEDVSIKGHSIECRINAEDPENNYAPSSGCINKIIMPSGFGVRIDSGAYSNCTISHYYDSMIAKVISYGCDRQDAIEKMRSALNEIHIEGVKTNIDLHLKILNNSKFIDGKYNTKLIAEEILI</sequence>
<organism evidence="13 14">
    <name type="scientific">Clostridium algidicarnis</name>
    <dbReference type="NCBI Taxonomy" id="37659"/>
    <lineage>
        <taxon>Bacteria</taxon>
        <taxon>Bacillati</taxon>
        <taxon>Bacillota</taxon>
        <taxon>Clostridia</taxon>
        <taxon>Eubacteriales</taxon>
        <taxon>Clostridiaceae</taxon>
        <taxon>Clostridium</taxon>
    </lineage>
</organism>
<evidence type="ECO:0000313" key="14">
    <source>
        <dbReference type="Proteomes" id="UP000740830"/>
    </source>
</evidence>
<feature type="domain" description="ATP-grasp" evidence="11">
    <location>
        <begin position="120"/>
        <end position="318"/>
    </location>
</feature>
<evidence type="ECO:0000256" key="2">
    <source>
        <dbReference type="ARBA" id="ARBA00004956"/>
    </source>
</evidence>
<evidence type="ECO:0000256" key="10">
    <source>
        <dbReference type="RuleBase" id="RU365063"/>
    </source>
</evidence>
<evidence type="ECO:0000259" key="11">
    <source>
        <dbReference type="PROSITE" id="PS50975"/>
    </source>
</evidence>
<evidence type="ECO:0000256" key="7">
    <source>
        <dbReference type="ARBA" id="ARBA00022840"/>
    </source>
</evidence>
<feature type="domain" description="Biotin carboxylation" evidence="12">
    <location>
        <begin position="1"/>
        <end position="447"/>
    </location>
</feature>
<comment type="catalytic activity">
    <reaction evidence="10">
        <text>N(6)-biotinyl-L-lysyl-[protein] + hydrogencarbonate + ATP = N(6)-carboxybiotinyl-L-lysyl-[protein] + ADP + phosphate + H(+)</text>
        <dbReference type="Rhea" id="RHEA:13501"/>
        <dbReference type="Rhea" id="RHEA-COMP:10505"/>
        <dbReference type="Rhea" id="RHEA-COMP:10506"/>
        <dbReference type="ChEBI" id="CHEBI:15378"/>
        <dbReference type="ChEBI" id="CHEBI:17544"/>
        <dbReference type="ChEBI" id="CHEBI:30616"/>
        <dbReference type="ChEBI" id="CHEBI:43474"/>
        <dbReference type="ChEBI" id="CHEBI:83144"/>
        <dbReference type="ChEBI" id="CHEBI:83145"/>
        <dbReference type="ChEBI" id="CHEBI:456216"/>
        <dbReference type="EC" id="6.3.4.14"/>
    </reaction>
</comment>
<dbReference type="RefSeq" id="WP_216131513.1">
    <property type="nucleotide sequence ID" value="NZ_JAHLDG010000006.1"/>
</dbReference>
<dbReference type="NCBIfam" id="NF006367">
    <property type="entry name" value="PRK08591.1"/>
    <property type="match status" value="1"/>
</dbReference>
<evidence type="ECO:0000256" key="3">
    <source>
        <dbReference type="ARBA" id="ARBA00011750"/>
    </source>
</evidence>
<dbReference type="PANTHER" id="PTHR48095:SF2">
    <property type="entry name" value="BIOTIN CARBOXYLASE, CHLOROPLASTIC"/>
    <property type="match status" value="1"/>
</dbReference>